<evidence type="ECO:0000256" key="2">
    <source>
        <dbReference type="ARBA" id="ARBA00022475"/>
    </source>
</evidence>
<dbReference type="AlphaFoldDB" id="A0A831A7X7"/>
<organism evidence="7 8">
    <name type="scientific">Erwinia amylovora NBRC 12687 = CFBP 1232</name>
    <dbReference type="NCBI Taxonomy" id="1219359"/>
    <lineage>
        <taxon>Bacteria</taxon>
        <taxon>Pseudomonadati</taxon>
        <taxon>Pseudomonadota</taxon>
        <taxon>Gammaproteobacteria</taxon>
        <taxon>Enterobacterales</taxon>
        <taxon>Erwiniaceae</taxon>
        <taxon>Erwinia</taxon>
    </lineage>
</organism>
<reference evidence="7 8" key="2">
    <citation type="submission" date="2013-04" db="EMBL/GenBank/DDBJ databases">
        <title>Comparative genomics of 12 strains of Erwinia amylovora identifies a pan-genome with a large conserved core and provides insights into host specificity.</title>
        <authorList>
            <person name="Mann R.A."/>
            <person name="Smits T.H.M."/>
            <person name="Buehlmann A."/>
            <person name="Blom J."/>
            <person name="Goesmann A."/>
            <person name="Frey J.E."/>
            <person name="Plummer K.M."/>
            <person name="Beer S.V."/>
            <person name="Luck J."/>
            <person name="Duffy B."/>
            <person name="Rodoni B."/>
        </authorList>
    </citation>
    <scope>NUCLEOTIDE SEQUENCE [LARGE SCALE GENOMIC DNA]</scope>
    <source>
        <strain evidence="8">CFBP 1232</strain>
    </source>
</reference>
<evidence type="ECO:0000256" key="5">
    <source>
        <dbReference type="ARBA" id="ARBA00023136"/>
    </source>
</evidence>
<dbReference type="Pfam" id="PF02588">
    <property type="entry name" value="YitT_membrane"/>
    <property type="match status" value="1"/>
</dbReference>
<dbReference type="Proteomes" id="UP000013111">
    <property type="component" value="Unassembled WGS sequence"/>
</dbReference>
<name>A0A831A7X7_ERWAM</name>
<comment type="subcellular location">
    <subcellularLocation>
        <location evidence="1">Cell membrane</location>
        <topology evidence="1">Multi-pass membrane protein</topology>
    </subcellularLocation>
</comment>
<keyword evidence="3 6" id="KW-0812">Transmembrane</keyword>
<evidence type="ECO:0000313" key="7">
    <source>
        <dbReference type="EMBL" id="CCO95330.1"/>
    </source>
</evidence>
<dbReference type="PANTHER" id="PTHR33545">
    <property type="entry name" value="UPF0750 MEMBRANE PROTEIN YITT-RELATED"/>
    <property type="match status" value="1"/>
</dbReference>
<accession>A0A831A7X7</accession>
<evidence type="ECO:0000256" key="1">
    <source>
        <dbReference type="ARBA" id="ARBA00004651"/>
    </source>
</evidence>
<keyword evidence="2" id="KW-1003">Cell membrane</keyword>
<dbReference type="InterPro" id="IPR003740">
    <property type="entry name" value="YitT"/>
</dbReference>
<dbReference type="PANTHER" id="PTHR33545:SF5">
    <property type="entry name" value="UPF0750 MEMBRANE PROTEIN YITT"/>
    <property type="match status" value="1"/>
</dbReference>
<evidence type="ECO:0000256" key="4">
    <source>
        <dbReference type="ARBA" id="ARBA00022989"/>
    </source>
</evidence>
<evidence type="ECO:0000313" key="8">
    <source>
        <dbReference type="Proteomes" id="UP000013111"/>
    </source>
</evidence>
<reference evidence="7 8" key="1">
    <citation type="submission" date="2012-11" db="EMBL/GenBank/DDBJ databases">
        <authorList>
            <person name="Linke B."/>
        </authorList>
    </citation>
    <scope>NUCLEOTIDE SEQUENCE [LARGE SCALE GENOMIC DNA]</scope>
    <source>
        <strain evidence="8">CFBP 1232</strain>
    </source>
</reference>
<evidence type="ECO:0000256" key="6">
    <source>
        <dbReference type="SAM" id="Phobius"/>
    </source>
</evidence>
<keyword evidence="5 6" id="KW-0472">Membrane</keyword>
<dbReference type="InterPro" id="IPR051461">
    <property type="entry name" value="UPF0750_membrane"/>
</dbReference>
<comment type="caution">
    <text evidence="7">The sequence shown here is derived from an EMBL/GenBank/DDBJ whole genome shotgun (WGS) entry which is preliminary data.</text>
</comment>
<feature type="transmembrane region" description="Helical" evidence="6">
    <location>
        <begin position="20"/>
        <end position="38"/>
    </location>
</feature>
<proteinExistence type="predicted"/>
<gene>
    <name evidence="7" type="ORF">BN437_3430</name>
</gene>
<protein>
    <submittedName>
        <fullName evidence="7">Uncharacterized protein</fullName>
    </submittedName>
</protein>
<dbReference type="GO" id="GO:0005886">
    <property type="term" value="C:plasma membrane"/>
    <property type="evidence" value="ECO:0007669"/>
    <property type="project" value="UniProtKB-SubCell"/>
</dbReference>
<evidence type="ECO:0000256" key="3">
    <source>
        <dbReference type="ARBA" id="ARBA00022692"/>
    </source>
</evidence>
<dbReference type="EMBL" id="CAPB01000039">
    <property type="protein sequence ID" value="CCO95330.1"/>
    <property type="molecule type" value="Genomic_DNA"/>
</dbReference>
<sequence>MPLFSQLHPLFIHFSALDPFYATLFGNAVMGVGFTVLLSHQASPDGINSLALWRQDRYGIRAGKLQMALETCVVLTSLFVASREMLAASMTGAVELNPIIAVNHRPGLADLSTMPHWLRVHH</sequence>
<keyword evidence="4 6" id="KW-1133">Transmembrane helix</keyword>